<dbReference type="AlphaFoldDB" id="A0A0E9UMU0"/>
<evidence type="ECO:0000313" key="1">
    <source>
        <dbReference type="EMBL" id="JAH67179.1"/>
    </source>
</evidence>
<reference evidence="1" key="2">
    <citation type="journal article" date="2015" name="Fish Shellfish Immunol.">
        <title>Early steps in the European eel (Anguilla anguilla)-Vibrio vulnificus interaction in the gills: Role of the RtxA13 toxin.</title>
        <authorList>
            <person name="Callol A."/>
            <person name="Pajuelo D."/>
            <person name="Ebbesson L."/>
            <person name="Teles M."/>
            <person name="MacKenzie S."/>
            <person name="Amaro C."/>
        </authorList>
    </citation>
    <scope>NUCLEOTIDE SEQUENCE</scope>
</reference>
<name>A0A0E9UMU0_ANGAN</name>
<sequence length="28" mass="3453">MWPKRSINVIFPHCGKLHLKEYKSFHKQ</sequence>
<accession>A0A0E9UMU0</accession>
<proteinExistence type="predicted"/>
<reference evidence="1" key="1">
    <citation type="submission" date="2014-11" db="EMBL/GenBank/DDBJ databases">
        <authorList>
            <person name="Amaro Gonzalez C."/>
        </authorList>
    </citation>
    <scope>NUCLEOTIDE SEQUENCE</scope>
</reference>
<organism evidence="1">
    <name type="scientific">Anguilla anguilla</name>
    <name type="common">European freshwater eel</name>
    <name type="synonym">Muraena anguilla</name>
    <dbReference type="NCBI Taxonomy" id="7936"/>
    <lineage>
        <taxon>Eukaryota</taxon>
        <taxon>Metazoa</taxon>
        <taxon>Chordata</taxon>
        <taxon>Craniata</taxon>
        <taxon>Vertebrata</taxon>
        <taxon>Euteleostomi</taxon>
        <taxon>Actinopterygii</taxon>
        <taxon>Neopterygii</taxon>
        <taxon>Teleostei</taxon>
        <taxon>Anguilliformes</taxon>
        <taxon>Anguillidae</taxon>
        <taxon>Anguilla</taxon>
    </lineage>
</organism>
<dbReference type="EMBL" id="GBXM01050218">
    <property type="protein sequence ID" value="JAH58359.1"/>
    <property type="molecule type" value="Transcribed_RNA"/>
</dbReference>
<protein>
    <submittedName>
        <fullName evidence="1">Uncharacterized protein</fullName>
    </submittedName>
</protein>
<dbReference type="EMBL" id="GBXM01041398">
    <property type="protein sequence ID" value="JAH67179.1"/>
    <property type="molecule type" value="Transcribed_RNA"/>
</dbReference>